<organism evidence="1 2">
    <name type="scientific">Candidatus Cryptobacteroides excrementipullorum</name>
    <dbReference type="NCBI Taxonomy" id="2840761"/>
    <lineage>
        <taxon>Bacteria</taxon>
        <taxon>Pseudomonadati</taxon>
        <taxon>Bacteroidota</taxon>
        <taxon>Bacteroidia</taxon>
        <taxon>Bacteroidales</taxon>
        <taxon>Candidatus Cryptobacteroides</taxon>
    </lineage>
</organism>
<evidence type="ECO:0000313" key="1">
    <source>
        <dbReference type="EMBL" id="MBO8478222.1"/>
    </source>
</evidence>
<evidence type="ECO:0000313" key="2">
    <source>
        <dbReference type="Proteomes" id="UP000823771"/>
    </source>
</evidence>
<proteinExistence type="predicted"/>
<comment type="caution">
    <text evidence="1">The sequence shown here is derived from an EMBL/GenBank/DDBJ whole genome shotgun (WGS) entry which is preliminary data.</text>
</comment>
<dbReference type="AlphaFoldDB" id="A0A9D9ISY7"/>
<dbReference type="Proteomes" id="UP000823771">
    <property type="component" value="Unassembled WGS sequence"/>
</dbReference>
<protein>
    <submittedName>
        <fullName evidence="1">Uncharacterized protein</fullName>
    </submittedName>
</protein>
<reference evidence="1" key="1">
    <citation type="submission" date="2020-10" db="EMBL/GenBank/DDBJ databases">
        <authorList>
            <person name="Gilroy R."/>
        </authorList>
    </citation>
    <scope>NUCLEOTIDE SEQUENCE</scope>
    <source>
        <strain evidence="1">2478</strain>
    </source>
</reference>
<sequence>MKIDNRQPRFIVLESDKDPYLTLNGKLYYAYNVSQGVIIPDVNRDRVIFASCFKSEIEFYDSGLNPILKISGPDKLTPSYRFNTNSDIIFNKTVPYSYMGYCIDEDSIYLSYVGDYFTEDKPLRDFDSWIIEINWNGDIGKIYHSPEYIKTISKSVDKDVFYGRGFNEEGIILWKLSKK</sequence>
<name>A0A9D9ISY7_9BACT</name>
<reference evidence="1" key="2">
    <citation type="journal article" date="2021" name="PeerJ">
        <title>Extensive microbial diversity within the chicken gut microbiome revealed by metagenomics and culture.</title>
        <authorList>
            <person name="Gilroy R."/>
            <person name="Ravi A."/>
            <person name="Getino M."/>
            <person name="Pursley I."/>
            <person name="Horton D.L."/>
            <person name="Alikhan N.F."/>
            <person name="Baker D."/>
            <person name="Gharbi K."/>
            <person name="Hall N."/>
            <person name="Watson M."/>
            <person name="Adriaenssens E.M."/>
            <person name="Foster-Nyarko E."/>
            <person name="Jarju S."/>
            <person name="Secka A."/>
            <person name="Antonio M."/>
            <person name="Oren A."/>
            <person name="Chaudhuri R.R."/>
            <person name="La Ragione R."/>
            <person name="Hildebrand F."/>
            <person name="Pallen M.J."/>
        </authorList>
    </citation>
    <scope>NUCLEOTIDE SEQUENCE</scope>
    <source>
        <strain evidence="1">2478</strain>
    </source>
</reference>
<gene>
    <name evidence="1" type="ORF">IAB80_04990</name>
</gene>
<dbReference type="EMBL" id="JADILZ010000042">
    <property type="protein sequence ID" value="MBO8478222.1"/>
    <property type="molecule type" value="Genomic_DNA"/>
</dbReference>
<accession>A0A9D9ISY7</accession>